<dbReference type="Proteomes" id="UP000316304">
    <property type="component" value="Unassembled WGS sequence"/>
</dbReference>
<evidence type="ECO:0000313" key="4">
    <source>
        <dbReference type="Proteomes" id="UP000316304"/>
    </source>
</evidence>
<organism evidence="3 4">
    <name type="scientific">Novipirellula galeiformis</name>
    <dbReference type="NCBI Taxonomy" id="2528004"/>
    <lineage>
        <taxon>Bacteria</taxon>
        <taxon>Pseudomonadati</taxon>
        <taxon>Planctomycetota</taxon>
        <taxon>Planctomycetia</taxon>
        <taxon>Pirellulales</taxon>
        <taxon>Pirellulaceae</taxon>
        <taxon>Novipirellula</taxon>
    </lineage>
</organism>
<gene>
    <name evidence="3" type="ORF">Pla52o_32900</name>
</gene>
<keyword evidence="2" id="KW-0812">Transmembrane</keyword>
<dbReference type="InterPro" id="IPR031709">
    <property type="entry name" value="PutAbiC"/>
</dbReference>
<evidence type="ECO:0000256" key="1">
    <source>
        <dbReference type="SAM" id="Coils"/>
    </source>
</evidence>
<proteinExistence type="predicted"/>
<evidence type="ECO:0000313" key="3">
    <source>
        <dbReference type="EMBL" id="TWU22234.1"/>
    </source>
</evidence>
<feature type="transmembrane region" description="Helical" evidence="2">
    <location>
        <begin position="20"/>
        <end position="41"/>
    </location>
</feature>
<keyword evidence="2" id="KW-0472">Membrane</keyword>
<dbReference type="AlphaFoldDB" id="A0A5C6CFD5"/>
<feature type="transmembrane region" description="Helical" evidence="2">
    <location>
        <begin position="259"/>
        <end position="279"/>
    </location>
</feature>
<feature type="transmembrane region" description="Helical" evidence="2">
    <location>
        <begin position="61"/>
        <end position="80"/>
    </location>
</feature>
<accession>A0A5C6CFD5</accession>
<dbReference type="EMBL" id="SJPT01000005">
    <property type="protein sequence ID" value="TWU22234.1"/>
    <property type="molecule type" value="Genomic_DNA"/>
</dbReference>
<feature type="coiled-coil region" evidence="1">
    <location>
        <begin position="82"/>
        <end position="112"/>
    </location>
</feature>
<dbReference type="RefSeq" id="WP_146595443.1">
    <property type="nucleotide sequence ID" value="NZ_SJPT01000005.1"/>
</dbReference>
<keyword evidence="4" id="KW-1185">Reference proteome</keyword>
<keyword evidence="1" id="KW-0175">Coiled coil</keyword>
<dbReference type="OrthoDB" id="292852at2"/>
<sequence length="314" mass="35387">MTETDKSDPSPESKFAWVQWVLFSCIAIAIVIAILMTPAVVKLATGMEPETAGEFGDMFGAANALFSGLALLGVVIAIILQSQELALQRQELRETREVLKEQRNEMKLQNAAFGKQQFESMFFQMVSLHNQIVNDLDTPKSTVKFAKAMTKVFQRNTGQNSGDTESNFTTEIVRGRDVFEVFYEQLRLQTRGLESETQTPDGRGHFDGEYDSFYQDHSSDLGHYFRNLYTIVKYADEHGGGTAQTYVNILRAQLSAYELALLFYNCTCGLGVICFAPLVEKYALLEHMEEDMFLDESHATWIGDDAFKERLPDG</sequence>
<evidence type="ECO:0008006" key="5">
    <source>
        <dbReference type="Google" id="ProtNLM"/>
    </source>
</evidence>
<evidence type="ECO:0000256" key="2">
    <source>
        <dbReference type="SAM" id="Phobius"/>
    </source>
</evidence>
<comment type="caution">
    <text evidence="3">The sequence shown here is derived from an EMBL/GenBank/DDBJ whole genome shotgun (WGS) entry which is preliminary data.</text>
</comment>
<protein>
    <recommendedName>
        <fullName evidence="5">Phage abortive infection protein</fullName>
    </recommendedName>
</protein>
<dbReference type="Pfam" id="PF16872">
    <property type="entry name" value="putAbiC"/>
    <property type="match status" value="1"/>
</dbReference>
<dbReference type="PROSITE" id="PS51257">
    <property type="entry name" value="PROKAR_LIPOPROTEIN"/>
    <property type="match status" value="1"/>
</dbReference>
<name>A0A5C6CFD5_9BACT</name>
<reference evidence="3 4" key="1">
    <citation type="submission" date="2019-02" db="EMBL/GenBank/DDBJ databases">
        <title>Deep-cultivation of Planctomycetes and their phenomic and genomic characterization uncovers novel biology.</title>
        <authorList>
            <person name="Wiegand S."/>
            <person name="Jogler M."/>
            <person name="Boedeker C."/>
            <person name="Pinto D."/>
            <person name="Vollmers J."/>
            <person name="Rivas-Marin E."/>
            <person name="Kohn T."/>
            <person name="Peeters S.H."/>
            <person name="Heuer A."/>
            <person name="Rast P."/>
            <person name="Oberbeckmann S."/>
            <person name="Bunk B."/>
            <person name="Jeske O."/>
            <person name="Meyerdierks A."/>
            <person name="Storesund J.E."/>
            <person name="Kallscheuer N."/>
            <person name="Luecker S."/>
            <person name="Lage O.M."/>
            <person name="Pohl T."/>
            <person name="Merkel B.J."/>
            <person name="Hornburger P."/>
            <person name="Mueller R.-W."/>
            <person name="Bruemmer F."/>
            <person name="Labrenz M."/>
            <person name="Spormann A.M."/>
            <person name="Op Den Camp H."/>
            <person name="Overmann J."/>
            <person name="Amann R."/>
            <person name="Jetten M.S.M."/>
            <person name="Mascher T."/>
            <person name="Medema M.H."/>
            <person name="Devos D.P."/>
            <person name="Kaster A.-K."/>
            <person name="Ovreas L."/>
            <person name="Rohde M."/>
            <person name="Galperin M.Y."/>
            <person name="Jogler C."/>
        </authorList>
    </citation>
    <scope>NUCLEOTIDE SEQUENCE [LARGE SCALE GENOMIC DNA]</scope>
    <source>
        <strain evidence="3 4">Pla52o</strain>
    </source>
</reference>
<keyword evidence="2" id="KW-1133">Transmembrane helix</keyword>